<evidence type="ECO:0000313" key="6">
    <source>
        <dbReference type="WBParaSite" id="OFLC_0001604901-mRNA-1"/>
    </source>
</evidence>
<proteinExistence type="predicted"/>
<evidence type="ECO:0000313" key="4">
    <source>
        <dbReference type="EMBL" id="VDP26302.1"/>
    </source>
</evidence>
<reference evidence="6" key="1">
    <citation type="submission" date="2016-06" db="UniProtKB">
        <authorList>
            <consortium name="WormBaseParasite"/>
        </authorList>
    </citation>
    <scope>IDENTIFICATION</scope>
</reference>
<sequence length="116" mass="13849">AKFQYECGNYSAASLCLDYYRNIVPQQNPNYLSALYGKLASEILLQEWTHAKDDLTKLRTYIDFNPFDTELESVQQRAWLMHWALFVYFNYPKGRDEIVEMYLNQQPYLNTIQVIF</sequence>
<keyword evidence="1" id="KW-0963">Cytoplasm</keyword>
<evidence type="ECO:0000256" key="3">
    <source>
        <dbReference type="ARBA" id="ARBA00022917"/>
    </source>
</evidence>
<dbReference type="AlphaFoldDB" id="A0A183I8H4"/>
<gene>
    <name evidence="4" type="ORF">OFLC_LOCUS16036</name>
</gene>
<dbReference type="GO" id="GO:0003743">
    <property type="term" value="F:translation initiation factor activity"/>
    <property type="evidence" value="ECO:0007669"/>
    <property type="project" value="UniProtKB-KW"/>
</dbReference>
<keyword evidence="5" id="KW-1185">Reference proteome</keyword>
<name>A0A183I8H4_9BILA</name>
<dbReference type="Proteomes" id="UP000267606">
    <property type="component" value="Unassembled WGS sequence"/>
</dbReference>
<evidence type="ECO:0000256" key="2">
    <source>
        <dbReference type="ARBA" id="ARBA00022540"/>
    </source>
</evidence>
<dbReference type="InterPro" id="IPR016650">
    <property type="entry name" value="eIF3e"/>
</dbReference>
<reference evidence="4 5" key="2">
    <citation type="submission" date="2018-11" db="EMBL/GenBank/DDBJ databases">
        <authorList>
            <consortium name="Pathogen Informatics"/>
        </authorList>
    </citation>
    <scope>NUCLEOTIDE SEQUENCE [LARGE SCALE GENOMIC DNA]</scope>
</reference>
<keyword evidence="2" id="KW-0396">Initiation factor</keyword>
<dbReference type="PANTHER" id="PTHR10317">
    <property type="entry name" value="EUKARYOTIC TRANSLATION INITIATION FACTOR 3 SUBUNIT E"/>
    <property type="match status" value="1"/>
</dbReference>
<accession>A0A183I8H4</accession>
<evidence type="ECO:0000256" key="1">
    <source>
        <dbReference type="ARBA" id="ARBA00022490"/>
    </source>
</evidence>
<protein>
    <submittedName>
        <fullName evidence="6">Eukaryotic translation initiation factor 3 subunit E</fullName>
    </submittedName>
</protein>
<keyword evidence="3" id="KW-0648">Protein biosynthesis</keyword>
<dbReference type="GO" id="GO:0005852">
    <property type="term" value="C:eukaryotic translation initiation factor 3 complex"/>
    <property type="evidence" value="ECO:0007669"/>
    <property type="project" value="InterPro"/>
</dbReference>
<dbReference type="STRING" id="387005.A0A183I8H4"/>
<evidence type="ECO:0000313" key="5">
    <source>
        <dbReference type="Proteomes" id="UP000267606"/>
    </source>
</evidence>
<dbReference type="WBParaSite" id="OFLC_0001604901-mRNA-1">
    <property type="protein sequence ID" value="OFLC_0001604901-mRNA-1"/>
    <property type="gene ID" value="OFLC_0001604901"/>
</dbReference>
<dbReference type="EMBL" id="UZAJ01043712">
    <property type="protein sequence ID" value="VDP26302.1"/>
    <property type="molecule type" value="Genomic_DNA"/>
</dbReference>
<organism evidence="6">
    <name type="scientific">Onchocerca flexuosa</name>
    <dbReference type="NCBI Taxonomy" id="387005"/>
    <lineage>
        <taxon>Eukaryota</taxon>
        <taxon>Metazoa</taxon>
        <taxon>Ecdysozoa</taxon>
        <taxon>Nematoda</taxon>
        <taxon>Chromadorea</taxon>
        <taxon>Rhabditida</taxon>
        <taxon>Spirurina</taxon>
        <taxon>Spiruromorpha</taxon>
        <taxon>Filarioidea</taxon>
        <taxon>Onchocercidae</taxon>
        <taxon>Onchocerca</taxon>
    </lineage>
</organism>